<name>A0A8S3ZT39_9EUPU</name>
<keyword evidence="1" id="KW-0863">Zinc-finger</keyword>
<evidence type="ECO:0000313" key="4">
    <source>
        <dbReference type="EMBL" id="CAG5132583.1"/>
    </source>
</evidence>
<accession>A0A8S3ZT39</accession>
<dbReference type="EMBL" id="CAJHNH020005501">
    <property type="protein sequence ID" value="CAG5132583.1"/>
    <property type="molecule type" value="Genomic_DNA"/>
</dbReference>
<dbReference type="InterPro" id="IPR013087">
    <property type="entry name" value="Znf_C2H2_type"/>
</dbReference>
<comment type="caution">
    <text evidence="4">The sequence shown here is derived from an EMBL/GenBank/DDBJ whole genome shotgun (WGS) entry which is preliminary data.</text>
</comment>
<feature type="compositionally biased region" description="Low complexity" evidence="2">
    <location>
        <begin position="1104"/>
        <end position="1113"/>
    </location>
</feature>
<keyword evidence="1" id="KW-0862">Zinc</keyword>
<dbReference type="Proteomes" id="UP000678393">
    <property type="component" value="Unassembled WGS sequence"/>
</dbReference>
<dbReference type="AlphaFoldDB" id="A0A8S3ZT39"/>
<feature type="compositionally biased region" description="Polar residues" evidence="2">
    <location>
        <begin position="1114"/>
        <end position="1123"/>
    </location>
</feature>
<reference evidence="4" key="1">
    <citation type="submission" date="2021-04" db="EMBL/GenBank/DDBJ databases">
        <authorList>
            <consortium name="Molecular Ecology Group"/>
        </authorList>
    </citation>
    <scope>NUCLEOTIDE SEQUENCE</scope>
</reference>
<evidence type="ECO:0000259" key="3">
    <source>
        <dbReference type="PROSITE" id="PS50157"/>
    </source>
</evidence>
<keyword evidence="5" id="KW-1185">Reference proteome</keyword>
<keyword evidence="1" id="KW-0479">Metal-binding</keyword>
<sequence>MYKMEVAVDMSSSLNSNASTQTDFVNSPILWQCLYVLQHMPEFRNLTYRITKTWNEVEMIMVYREGVVGVFGPPVDSITLTLDPKGKCLLSIPFKPVQRVSVVSPENGHIEIASLLAVLRMVAGKGYLFCPGLPERFLAGKACGKFVVLHKVPFKRYQSTACPVYYQTQQTNPKSSLCALCPRCMQAAKWIQSLPYFSANGTAKALQQPAQQAGSSQQQLYQRPVIQNVTTKSSLITQEVSSHSPGYIFSSAPACGFMSQGIMNRSSFKTVPNVSEVLNIYQNSSGVFQKTGSMDVNGNSQIAEVSKSNTCTSGQSGSAAAHNQLNSVSEKLLERKSFLRSLLQERSKNKLTTALSVKTETADGEASVDKACEQTNSKNKKGRQKHKNVCHYCKKTFSTPANLMNHFQRHEAVSGSWQKQFKERRLKKTHARSSSLMRMLCWRLKSLLCQHGKKPAYVSETSLRLLLKYLDDMIPFLNGATSLKQIGQTGMKQEVAKLEEKTDFHNVENAENGTFDKKYNLKRNSGGHSVMQTLLEAAAIAGADQEHVSSPTISSSSSLVVGTNSEGAVPTISQAPPTPTVLMELAEGSVPEKRRRKSQKLKRVSKKHRKTKDKDVNNETVITNSTGNSLNHSFLTNLNLLSDVSMQTAVLETSAKTENSINCAHQLPTSVYPQFNESSVSHSSPSPISCLNSVPEINASFCKDYKAHSPLLTIVNGSKAAAIPHLPPLLLARTEPGTSFLFHSQKQNHLQLGSPTSLLRQSMTVNEKHPMLSPSLITTSKSTASPGSDCGAIDLSKPKLSQAVKCIPFFVDTKLDSSALPSLHQMVTYENPEIASFLKRTTTAADVTLQGNNETQSAAVAAAGSRSAKSDLQFPSTSNTLRCKGRKGVKNTSQLHTVVNTSSHSSLPGDSSLVQSEEIHCSYKWTGSGGMVKEHTQKVRELVPSHIMASFLSKPWLPSAVTEPSSVSLYHSPKAPVASPPQTVMSKSEHLMPMKPHNFPVTLAALNLSKRKPMDVAHFNNGVSASSQNQALIISTSVSPAVYHTSPSPSSANAKSSCVNISGLTDYHPAHHPETTDVQDRHPVTSSPYKAQFKHRNFINSSSHLSAHTSSSTGTAVPSPSLSVLGQRADKHDYNSRSIMGNSSPHGRLPDFIISQMITPVNSELSCSRNTYIKPEPDFSQNLDQGMTIMSLPVKEENVDLDVKNGNISSEGNDSSPTNLVLDMSPDSTTIKDEVKTLTLGGHFISEKADVISQKNSVMCDS</sequence>
<dbReference type="PROSITE" id="PS50157">
    <property type="entry name" value="ZINC_FINGER_C2H2_2"/>
    <property type="match status" value="1"/>
</dbReference>
<dbReference type="OrthoDB" id="6159897at2759"/>
<feature type="region of interest" description="Disordered" evidence="2">
    <location>
        <begin position="588"/>
        <end position="614"/>
    </location>
</feature>
<dbReference type="GO" id="GO:0008270">
    <property type="term" value="F:zinc ion binding"/>
    <property type="evidence" value="ECO:0007669"/>
    <property type="project" value="UniProtKB-KW"/>
</dbReference>
<evidence type="ECO:0000256" key="1">
    <source>
        <dbReference type="PROSITE-ProRule" id="PRU00042"/>
    </source>
</evidence>
<dbReference type="PROSITE" id="PS00028">
    <property type="entry name" value="ZINC_FINGER_C2H2_1"/>
    <property type="match status" value="1"/>
</dbReference>
<evidence type="ECO:0000256" key="2">
    <source>
        <dbReference type="SAM" id="MobiDB-lite"/>
    </source>
</evidence>
<evidence type="ECO:0000313" key="5">
    <source>
        <dbReference type="Proteomes" id="UP000678393"/>
    </source>
</evidence>
<gene>
    <name evidence="4" type="ORF">CUNI_LOCUS18141</name>
</gene>
<feature type="region of interest" description="Disordered" evidence="2">
    <location>
        <begin position="1064"/>
        <end position="1085"/>
    </location>
</feature>
<feature type="compositionally biased region" description="Basic residues" evidence="2">
    <location>
        <begin position="593"/>
        <end position="611"/>
    </location>
</feature>
<feature type="region of interest" description="Disordered" evidence="2">
    <location>
        <begin position="1104"/>
        <end position="1123"/>
    </location>
</feature>
<feature type="compositionally biased region" description="Basic and acidic residues" evidence="2">
    <location>
        <begin position="1068"/>
        <end position="1083"/>
    </location>
</feature>
<organism evidence="4 5">
    <name type="scientific">Candidula unifasciata</name>
    <dbReference type="NCBI Taxonomy" id="100452"/>
    <lineage>
        <taxon>Eukaryota</taxon>
        <taxon>Metazoa</taxon>
        <taxon>Spiralia</taxon>
        <taxon>Lophotrochozoa</taxon>
        <taxon>Mollusca</taxon>
        <taxon>Gastropoda</taxon>
        <taxon>Heterobranchia</taxon>
        <taxon>Euthyneura</taxon>
        <taxon>Panpulmonata</taxon>
        <taxon>Eupulmonata</taxon>
        <taxon>Stylommatophora</taxon>
        <taxon>Helicina</taxon>
        <taxon>Helicoidea</taxon>
        <taxon>Geomitridae</taxon>
        <taxon>Candidula</taxon>
    </lineage>
</organism>
<protein>
    <recommendedName>
        <fullName evidence="3">C2H2-type domain-containing protein</fullName>
    </recommendedName>
</protein>
<feature type="domain" description="C2H2-type" evidence="3">
    <location>
        <begin position="388"/>
        <end position="410"/>
    </location>
</feature>
<proteinExistence type="predicted"/>